<name>A0AAD8LNB9_TARER</name>
<protein>
    <submittedName>
        <fullName evidence="1">Uncharacterized protein</fullName>
    </submittedName>
</protein>
<reference evidence="1" key="1">
    <citation type="journal article" date="2023" name="bioRxiv">
        <title>Improved chromosome-level genome assembly for marigold (Tagetes erecta).</title>
        <authorList>
            <person name="Jiang F."/>
            <person name="Yuan L."/>
            <person name="Wang S."/>
            <person name="Wang H."/>
            <person name="Xu D."/>
            <person name="Wang A."/>
            <person name="Fan W."/>
        </authorList>
    </citation>
    <scope>NUCLEOTIDE SEQUENCE</scope>
    <source>
        <strain evidence="1">WSJ</strain>
        <tissue evidence="1">Leaf</tissue>
    </source>
</reference>
<sequence>MQVFYSKLAQNDYEYVDSPLAGRLIRDEDVRIVIDCNGQGVLFMEAKSDGVIVELCDFAPTLELRVSLGVASNRGSKTTDSDQFVCKMWMVRVYVCSSLPLRREIKF</sequence>
<comment type="caution">
    <text evidence="1">The sequence shown here is derived from an EMBL/GenBank/DDBJ whole genome shotgun (WGS) entry which is preliminary data.</text>
</comment>
<dbReference type="InterPro" id="IPR023213">
    <property type="entry name" value="CAT-like_dom_sf"/>
</dbReference>
<dbReference type="EMBL" id="JAUHHV010000001">
    <property type="protein sequence ID" value="KAK1441357.1"/>
    <property type="molecule type" value="Genomic_DNA"/>
</dbReference>
<dbReference type="AlphaFoldDB" id="A0AAD8LNB9"/>
<keyword evidence="2" id="KW-1185">Reference proteome</keyword>
<evidence type="ECO:0000313" key="2">
    <source>
        <dbReference type="Proteomes" id="UP001229421"/>
    </source>
</evidence>
<dbReference type="Proteomes" id="UP001229421">
    <property type="component" value="Unassembled WGS sequence"/>
</dbReference>
<dbReference type="Pfam" id="PF02458">
    <property type="entry name" value="Transferase"/>
    <property type="match status" value="1"/>
</dbReference>
<accession>A0AAD8LNB9</accession>
<proteinExistence type="predicted"/>
<dbReference type="Gene3D" id="3.30.559.10">
    <property type="entry name" value="Chloramphenicol acetyltransferase-like domain"/>
    <property type="match status" value="1"/>
</dbReference>
<gene>
    <name evidence="1" type="ORF">QVD17_07207</name>
</gene>
<organism evidence="1 2">
    <name type="scientific">Tagetes erecta</name>
    <name type="common">African marigold</name>
    <dbReference type="NCBI Taxonomy" id="13708"/>
    <lineage>
        <taxon>Eukaryota</taxon>
        <taxon>Viridiplantae</taxon>
        <taxon>Streptophyta</taxon>
        <taxon>Embryophyta</taxon>
        <taxon>Tracheophyta</taxon>
        <taxon>Spermatophyta</taxon>
        <taxon>Magnoliopsida</taxon>
        <taxon>eudicotyledons</taxon>
        <taxon>Gunneridae</taxon>
        <taxon>Pentapetalae</taxon>
        <taxon>asterids</taxon>
        <taxon>campanulids</taxon>
        <taxon>Asterales</taxon>
        <taxon>Asteraceae</taxon>
        <taxon>Asteroideae</taxon>
        <taxon>Heliantheae alliance</taxon>
        <taxon>Tageteae</taxon>
        <taxon>Tagetes</taxon>
    </lineage>
</organism>
<evidence type="ECO:0000313" key="1">
    <source>
        <dbReference type="EMBL" id="KAK1441357.1"/>
    </source>
</evidence>